<dbReference type="EMBL" id="CM015723">
    <property type="protein sequence ID" value="KAF3697133.1"/>
    <property type="molecule type" value="Genomic_DNA"/>
</dbReference>
<keyword evidence="3" id="KW-1185">Reference proteome</keyword>
<sequence>MGPSVSPRPLGVAAPQSVLSNSNHSSIGKISETCSHRIPDTAMWSREETDILVSERGSVN</sequence>
<protein>
    <submittedName>
        <fullName evidence="2">Uncharacterized protein</fullName>
    </submittedName>
</protein>
<reference evidence="2 3" key="1">
    <citation type="submission" date="2019-02" db="EMBL/GenBank/DDBJ databases">
        <title>Opniocepnalus argus genome.</title>
        <authorList>
            <person name="Zhou C."/>
            <person name="Xiao S."/>
        </authorList>
    </citation>
    <scope>NUCLEOTIDE SEQUENCE [LARGE SCALE GENOMIC DNA]</scope>
    <source>
        <strain evidence="2">OARG1902GOOAL</strain>
        <tissue evidence="2">Muscle</tissue>
    </source>
</reference>
<dbReference type="Proteomes" id="UP000503349">
    <property type="component" value="Chromosome 12"/>
</dbReference>
<name>A0A6G1Q443_CHAAH</name>
<gene>
    <name evidence="2" type="ORF">EXN66_Car012813</name>
</gene>
<evidence type="ECO:0000256" key="1">
    <source>
        <dbReference type="SAM" id="MobiDB-lite"/>
    </source>
</evidence>
<feature type="compositionally biased region" description="Polar residues" evidence="1">
    <location>
        <begin position="17"/>
        <end position="28"/>
    </location>
</feature>
<dbReference type="AlphaFoldDB" id="A0A6G1Q443"/>
<reference evidence="3" key="2">
    <citation type="submission" date="2019-02" db="EMBL/GenBank/DDBJ databases">
        <title>Opniocepnalus argus Var Kimnra genome.</title>
        <authorList>
            <person name="Zhou C."/>
            <person name="Xiao S."/>
        </authorList>
    </citation>
    <scope>NUCLEOTIDE SEQUENCE [LARGE SCALE GENOMIC DNA]</scope>
</reference>
<feature type="region of interest" description="Disordered" evidence="1">
    <location>
        <begin position="1"/>
        <end position="34"/>
    </location>
</feature>
<proteinExistence type="predicted"/>
<evidence type="ECO:0000313" key="2">
    <source>
        <dbReference type="EMBL" id="KAF3697133.1"/>
    </source>
</evidence>
<accession>A0A6G1Q443</accession>
<evidence type="ECO:0000313" key="3">
    <source>
        <dbReference type="Proteomes" id="UP000503349"/>
    </source>
</evidence>
<organism evidence="2 3">
    <name type="scientific">Channa argus</name>
    <name type="common">Northern snakehead</name>
    <name type="synonym">Ophicephalus argus</name>
    <dbReference type="NCBI Taxonomy" id="215402"/>
    <lineage>
        <taxon>Eukaryota</taxon>
        <taxon>Metazoa</taxon>
        <taxon>Chordata</taxon>
        <taxon>Craniata</taxon>
        <taxon>Vertebrata</taxon>
        <taxon>Euteleostomi</taxon>
        <taxon>Actinopterygii</taxon>
        <taxon>Neopterygii</taxon>
        <taxon>Teleostei</taxon>
        <taxon>Neoteleostei</taxon>
        <taxon>Acanthomorphata</taxon>
        <taxon>Anabantaria</taxon>
        <taxon>Anabantiformes</taxon>
        <taxon>Channoidei</taxon>
        <taxon>Channidae</taxon>
        <taxon>Channa</taxon>
    </lineage>
</organism>